<evidence type="ECO:0000313" key="2">
    <source>
        <dbReference type="Proteomes" id="UP000193577"/>
    </source>
</evidence>
<gene>
    <name evidence="1" type="ORF">B8W67_07280</name>
</gene>
<dbReference type="EMBL" id="NCXO01000011">
    <property type="protein sequence ID" value="OSC34335.1"/>
    <property type="molecule type" value="Genomic_DNA"/>
</dbReference>
<dbReference type="Proteomes" id="UP000193577">
    <property type="component" value="Unassembled WGS sequence"/>
</dbReference>
<dbReference type="RefSeq" id="WP_085303215.1">
    <property type="nucleotide sequence ID" value="NZ_AP022594.1"/>
</dbReference>
<dbReference type="OrthoDB" id="8907583at2"/>
<evidence type="ECO:0000313" key="1">
    <source>
        <dbReference type="EMBL" id="OSC34335.1"/>
    </source>
</evidence>
<keyword evidence="2" id="KW-1185">Reference proteome</keyword>
<sequence>MAAKKVDLDRLASALADHDYAYVISVSDQHRAHTATVAPTFDGALLHVGPIGRHTRTNVEAHRDVTLLWPPRVTGGYSLIVDGHAESIDPLVVRPARAVLHRPATEDSPPATCSPAYDCVDFVAGP</sequence>
<name>A0A7I7SF12_9MYCO</name>
<reference evidence="1 2" key="1">
    <citation type="submission" date="2017-04" db="EMBL/GenBank/DDBJ databases">
        <title>The new phylogeny of genus Mycobacterium.</title>
        <authorList>
            <person name="Tortoli E."/>
            <person name="Trovato A."/>
            <person name="Cirillo D.M."/>
        </authorList>
    </citation>
    <scope>NUCLEOTIDE SEQUENCE [LARGE SCALE GENOMIC DNA]</scope>
    <source>
        <strain evidence="1 2">KCTC 19819</strain>
    </source>
</reference>
<protein>
    <submittedName>
        <fullName evidence="1">Uncharacterized protein</fullName>
    </submittedName>
</protein>
<proteinExistence type="predicted"/>
<dbReference type="AlphaFoldDB" id="A0A7I7SF12"/>
<comment type="caution">
    <text evidence="1">The sequence shown here is derived from an EMBL/GenBank/DDBJ whole genome shotgun (WGS) entry which is preliminary data.</text>
</comment>
<organism evidence="1 2">
    <name type="scientific">Mycolicibacillus koreensis</name>
    <dbReference type="NCBI Taxonomy" id="1069220"/>
    <lineage>
        <taxon>Bacteria</taxon>
        <taxon>Bacillati</taxon>
        <taxon>Actinomycetota</taxon>
        <taxon>Actinomycetes</taxon>
        <taxon>Mycobacteriales</taxon>
        <taxon>Mycobacteriaceae</taxon>
        <taxon>Mycolicibacillus</taxon>
    </lineage>
</organism>
<accession>A0A7I7SF12</accession>